<reference evidence="1" key="1">
    <citation type="submission" date="2021-10" db="EMBL/GenBank/DDBJ databases">
        <title>De novo Genome Assembly of Clathrus columnatus (Basidiomycota, Fungi) Using Illumina and Nanopore Sequence Data.</title>
        <authorList>
            <person name="Ogiso-Tanaka E."/>
            <person name="Itagaki H."/>
            <person name="Hosoya T."/>
            <person name="Hosaka K."/>
        </authorList>
    </citation>
    <scope>NUCLEOTIDE SEQUENCE</scope>
    <source>
        <strain evidence="1">MO-923</strain>
    </source>
</reference>
<name>A0AAV5A2U0_9AGAM</name>
<evidence type="ECO:0000313" key="2">
    <source>
        <dbReference type="Proteomes" id="UP001050691"/>
    </source>
</evidence>
<dbReference type="PANTHER" id="PTHR48100">
    <property type="entry name" value="BROAD-SPECIFICITY PHOSPHATASE YOR283W-RELATED"/>
    <property type="match status" value="1"/>
</dbReference>
<dbReference type="Proteomes" id="UP001050691">
    <property type="component" value="Unassembled WGS sequence"/>
</dbReference>
<proteinExistence type="predicted"/>
<dbReference type="GO" id="GO:0050278">
    <property type="term" value="F:sedoheptulose-bisphosphatase activity"/>
    <property type="evidence" value="ECO:0007669"/>
    <property type="project" value="TreeGrafter"/>
</dbReference>
<evidence type="ECO:0000313" key="1">
    <source>
        <dbReference type="EMBL" id="GJJ08565.1"/>
    </source>
</evidence>
<keyword evidence="2" id="KW-1185">Reference proteome</keyword>
<dbReference type="GO" id="GO:0046390">
    <property type="term" value="P:ribose phosphate biosynthetic process"/>
    <property type="evidence" value="ECO:0007669"/>
    <property type="project" value="TreeGrafter"/>
</dbReference>
<dbReference type="AlphaFoldDB" id="A0AAV5A2U0"/>
<dbReference type="PANTHER" id="PTHR48100:SF15">
    <property type="entry name" value="SEDOHEPTULOSE 1,7-BISPHOSPHATASE"/>
    <property type="match status" value="1"/>
</dbReference>
<comment type="caution">
    <text evidence="1">The sequence shown here is derived from an EMBL/GenBank/DDBJ whole genome shotgun (WGS) entry which is preliminary data.</text>
</comment>
<dbReference type="Pfam" id="PF00300">
    <property type="entry name" value="His_Phos_1"/>
    <property type="match status" value="1"/>
</dbReference>
<dbReference type="Gene3D" id="3.40.50.1240">
    <property type="entry name" value="Phosphoglycerate mutase-like"/>
    <property type="match status" value="1"/>
</dbReference>
<dbReference type="SUPFAM" id="SSF53254">
    <property type="entry name" value="Phosphoglycerate mutase-like"/>
    <property type="match status" value="1"/>
</dbReference>
<gene>
    <name evidence="1" type="ORF">Clacol_002784</name>
</gene>
<dbReference type="InterPro" id="IPR050275">
    <property type="entry name" value="PGM_Phosphatase"/>
</dbReference>
<dbReference type="InterPro" id="IPR013078">
    <property type="entry name" value="His_Pase_superF_clade-1"/>
</dbReference>
<protein>
    <submittedName>
        <fullName evidence="1">Uncharacterized protein</fullName>
    </submittedName>
</protein>
<dbReference type="CDD" id="cd07067">
    <property type="entry name" value="HP_PGM_like"/>
    <property type="match status" value="1"/>
</dbReference>
<sequence length="180" mass="20131">MVILQTGTSDIPLTANGEALIERLGSKAVGSGKFIDPNLLGKVLVSPRIRAQRTCQILFTNTDIKPTIETEQLVREWTYGDYEGLYLHEIVEQRQAHGLQPEHTDWNIWIDGCEGGESAQDLTNRADAVIDQVKNFHNEWIHKSGRNLDDQGGDILVICVLEYSKEMKSTRLGAMNLGLL</sequence>
<accession>A0AAV5A2U0</accession>
<organism evidence="1 2">
    <name type="scientific">Clathrus columnatus</name>
    <dbReference type="NCBI Taxonomy" id="1419009"/>
    <lineage>
        <taxon>Eukaryota</taxon>
        <taxon>Fungi</taxon>
        <taxon>Dikarya</taxon>
        <taxon>Basidiomycota</taxon>
        <taxon>Agaricomycotina</taxon>
        <taxon>Agaricomycetes</taxon>
        <taxon>Phallomycetidae</taxon>
        <taxon>Phallales</taxon>
        <taxon>Clathraceae</taxon>
        <taxon>Clathrus</taxon>
    </lineage>
</organism>
<dbReference type="EMBL" id="BPWL01000003">
    <property type="protein sequence ID" value="GJJ08565.1"/>
    <property type="molecule type" value="Genomic_DNA"/>
</dbReference>
<dbReference type="InterPro" id="IPR029033">
    <property type="entry name" value="His_PPase_superfam"/>
</dbReference>